<evidence type="ECO:0000313" key="4">
    <source>
        <dbReference type="Proteomes" id="UP000886749"/>
    </source>
</evidence>
<name>A0A9D1AJY2_9FIRM</name>
<comment type="caution">
    <text evidence="3">The sequence shown here is derived from an EMBL/GenBank/DDBJ whole genome shotgun (WGS) entry which is preliminary data.</text>
</comment>
<gene>
    <name evidence="3" type="ORF">IAB36_05555</name>
</gene>
<reference evidence="3" key="1">
    <citation type="submission" date="2020-10" db="EMBL/GenBank/DDBJ databases">
        <authorList>
            <person name="Gilroy R."/>
        </authorList>
    </citation>
    <scope>NUCLEOTIDE SEQUENCE</scope>
    <source>
        <strain evidence="3">CHK184-25365</strain>
    </source>
</reference>
<reference evidence="3" key="2">
    <citation type="journal article" date="2021" name="PeerJ">
        <title>Extensive microbial diversity within the chicken gut microbiome revealed by metagenomics and culture.</title>
        <authorList>
            <person name="Gilroy R."/>
            <person name="Ravi A."/>
            <person name="Getino M."/>
            <person name="Pursley I."/>
            <person name="Horton D.L."/>
            <person name="Alikhan N.F."/>
            <person name="Baker D."/>
            <person name="Gharbi K."/>
            <person name="Hall N."/>
            <person name="Watson M."/>
            <person name="Adriaenssens E.M."/>
            <person name="Foster-Nyarko E."/>
            <person name="Jarju S."/>
            <person name="Secka A."/>
            <person name="Antonio M."/>
            <person name="Oren A."/>
            <person name="Chaudhuri R.R."/>
            <person name="La Ragione R."/>
            <person name="Hildebrand F."/>
            <person name="Pallen M.J."/>
        </authorList>
    </citation>
    <scope>NUCLEOTIDE SEQUENCE</scope>
    <source>
        <strain evidence="3">CHK184-25365</strain>
    </source>
</reference>
<dbReference type="Proteomes" id="UP000886749">
    <property type="component" value="Unassembled WGS sequence"/>
</dbReference>
<evidence type="ECO:0000256" key="1">
    <source>
        <dbReference type="SAM" id="MobiDB-lite"/>
    </source>
</evidence>
<feature type="region of interest" description="Disordered" evidence="1">
    <location>
        <begin position="26"/>
        <end position="66"/>
    </location>
</feature>
<dbReference type="InterPro" id="IPR026870">
    <property type="entry name" value="Zinc_ribbon_dom"/>
</dbReference>
<accession>A0A9D1AJY2</accession>
<feature type="compositionally biased region" description="Low complexity" evidence="1">
    <location>
        <begin position="39"/>
        <end position="56"/>
    </location>
</feature>
<feature type="domain" description="Zinc-ribbon" evidence="2">
    <location>
        <begin position="2"/>
        <end position="24"/>
    </location>
</feature>
<organism evidence="3 4">
    <name type="scientific">Candidatus Egerieicola pullicola</name>
    <dbReference type="NCBI Taxonomy" id="2840775"/>
    <lineage>
        <taxon>Bacteria</taxon>
        <taxon>Bacillati</taxon>
        <taxon>Bacillota</taxon>
        <taxon>Clostridia</taxon>
        <taxon>Eubacteriales</taxon>
        <taxon>Oscillospiraceae</taxon>
        <taxon>Oscillospiraceae incertae sedis</taxon>
        <taxon>Candidatus Egerieicola</taxon>
    </lineage>
</organism>
<dbReference type="EMBL" id="DVGY01000123">
    <property type="protein sequence ID" value="HIR41273.1"/>
    <property type="molecule type" value="Genomic_DNA"/>
</dbReference>
<dbReference type="AlphaFoldDB" id="A0A9D1AJY2"/>
<proteinExistence type="predicted"/>
<dbReference type="Pfam" id="PF13240">
    <property type="entry name" value="Zn_Ribbon_1"/>
    <property type="match status" value="1"/>
</dbReference>
<protein>
    <submittedName>
        <fullName evidence="3">Zinc ribbon domain-containing protein</fullName>
    </submittedName>
</protein>
<evidence type="ECO:0000313" key="3">
    <source>
        <dbReference type="EMBL" id="HIR41273.1"/>
    </source>
</evidence>
<evidence type="ECO:0000259" key="2">
    <source>
        <dbReference type="Pfam" id="PF13240"/>
    </source>
</evidence>
<sequence length="218" mass="23986">MFCTKCGFQLPDGAKFCSRCGAPVAQPQPAAAPQPAPQPAAQTPPAYASAPAAAPQPQTPPPPVSPAFQQYLDQIAQKLCQQPTYVPELNCYQFYTERFSAALAKMKQFYFLTENNTMDFQAAKAYSAACMTRALNIYQGLPRGFQTGVVAYNVICQTQANPATCQFVQQLPDKHMAAFEMPVVVELSTKNLYYCTKKPFWGFAMWGGIRKTAEAVLR</sequence>